<dbReference type="InterPro" id="IPR015892">
    <property type="entry name" value="Carbonic_anhydrase_CS"/>
</dbReference>
<evidence type="ECO:0000256" key="7">
    <source>
        <dbReference type="RuleBase" id="RU003956"/>
    </source>
</evidence>
<comment type="similarity">
    <text evidence="1 7">Belongs to the beta-class carbonic anhydrase family.</text>
</comment>
<dbReference type="Pfam" id="PF00484">
    <property type="entry name" value="Pro_CA"/>
    <property type="match status" value="1"/>
</dbReference>
<organism evidence="9 10">
    <name type="scientific">Morella rubra</name>
    <name type="common">Chinese bayberry</name>
    <dbReference type="NCBI Taxonomy" id="262757"/>
    <lineage>
        <taxon>Eukaryota</taxon>
        <taxon>Viridiplantae</taxon>
        <taxon>Streptophyta</taxon>
        <taxon>Embryophyta</taxon>
        <taxon>Tracheophyta</taxon>
        <taxon>Spermatophyta</taxon>
        <taxon>Magnoliopsida</taxon>
        <taxon>eudicotyledons</taxon>
        <taxon>Gunneridae</taxon>
        <taxon>Pentapetalae</taxon>
        <taxon>rosids</taxon>
        <taxon>fabids</taxon>
        <taxon>Fagales</taxon>
        <taxon>Myricaceae</taxon>
        <taxon>Morella</taxon>
    </lineage>
</organism>
<keyword evidence="10" id="KW-1185">Reference proteome</keyword>
<evidence type="ECO:0000313" key="10">
    <source>
        <dbReference type="Proteomes" id="UP000516437"/>
    </source>
</evidence>
<dbReference type="GO" id="GO:0004089">
    <property type="term" value="F:carbonate dehydratase activity"/>
    <property type="evidence" value="ECO:0007669"/>
    <property type="project" value="UniProtKB-UniRule"/>
</dbReference>
<proteinExistence type="inferred from homology"/>
<protein>
    <recommendedName>
        <fullName evidence="2 7">Carbonic anhydrase</fullName>
        <ecNumber evidence="2 7">4.2.1.1</ecNumber>
    </recommendedName>
    <alternativeName>
        <fullName evidence="7">Carbonate dehydratase</fullName>
    </alternativeName>
</protein>
<dbReference type="OrthoDB" id="10248475at2759"/>
<reference evidence="9 10" key="2">
    <citation type="journal article" date="2019" name="Plant Biotechnol. J.">
        <title>The red bayberry genome and genetic basis of sex determination.</title>
        <authorList>
            <person name="Jia H.M."/>
            <person name="Jia H.J."/>
            <person name="Cai Q.L."/>
            <person name="Wang Y."/>
            <person name="Zhao H.B."/>
            <person name="Yang W.F."/>
            <person name="Wang G.Y."/>
            <person name="Li Y.H."/>
            <person name="Zhan D.L."/>
            <person name="Shen Y.T."/>
            <person name="Niu Q.F."/>
            <person name="Chang L."/>
            <person name="Qiu J."/>
            <person name="Zhao L."/>
            <person name="Xie H.B."/>
            <person name="Fu W.Y."/>
            <person name="Jin J."/>
            <person name="Li X.W."/>
            <person name="Jiao Y."/>
            <person name="Zhou C.C."/>
            <person name="Tu T."/>
            <person name="Chai C.Y."/>
            <person name="Gao J.L."/>
            <person name="Fan L.J."/>
            <person name="van de Weg E."/>
            <person name="Wang J.Y."/>
            <person name="Gao Z.S."/>
        </authorList>
    </citation>
    <scope>NUCLEOTIDE SEQUENCE [LARGE SCALE GENOMIC DNA]</scope>
    <source>
        <tissue evidence="9">Leaves</tissue>
    </source>
</reference>
<dbReference type="Proteomes" id="UP000516437">
    <property type="component" value="Chromosome 6"/>
</dbReference>
<dbReference type="Proteomes" id="UP000516437">
    <property type="component" value="Chromosome 8"/>
</dbReference>
<comment type="cofactor">
    <cofactor evidence="6">
        <name>Zn(2+)</name>
        <dbReference type="ChEBI" id="CHEBI:29105"/>
    </cofactor>
    <text evidence="6">Binds 1 zinc ion per subunit.</text>
</comment>
<dbReference type="InterPro" id="IPR036874">
    <property type="entry name" value="Carbonic_anhydrase_sf"/>
</dbReference>
<reference evidence="9" key="3">
    <citation type="submission" date="2019-09" db="EMBL/GenBank/DDBJ databases">
        <authorList>
            <person name="Gao Z."/>
        </authorList>
    </citation>
    <scope>NUCLEOTIDE SEQUENCE</scope>
    <source>
        <tissue evidence="9">Leaves</tissue>
    </source>
</reference>
<evidence type="ECO:0000313" key="8">
    <source>
        <dbReference type="EMBL" id="KAB1203907.1"/>
    </source>
</evidence>
<keyword evidence="3 6" id="KW-0862">Zinc</keyword>
<dbReference type="PANTHER" id="PTHR11002">
    <property type="entry name" value="CARBONIC ANHYDRASE"/>
    <property type="match status" value="1"/>
</dbReference>
<dbReference type="SMART" id="SM00947">
    <property type="entry name" value="Pro_CA"/>
    <property type="match status" value="1"/>
</dbReference>
<comment type="caution">
    <text evidence="9">The sequence shown here is derived from an EMBL/GenBank/DDBJ whole genome shotgun (WGS) entry which is preliminary data.</text>
</comment>
<dbReference type="EC" id="4.2.1.1" evidence="2 7"/>
<sequence length="290" mass="32665">MDKCIYGIEGPRARVVMSRMAGLNSSGVSGDSFRCSTISGFTYSFVRFPRYWSDPYATKWVTNEARVGLLPSASRNQALRLKASNSSLGLAQEQVSQNAKNVGKIDAGQDLFADMKQRFLDFKKHKYTKELEHFQTISKAQYPKNGPSETNAALEFAVNTLEVENILVVGHSSCGGIQALMSMQDEAASSFLEKWVVNGEVAKLRTKADAAHLCFDQQCRHCEKESVNRSLLNLLSYPWIQERVRKELLSIHGGYYNFLNCSFEKWTLDVKGSNAAEGFRYSVKDQAFWY</sequence>
<evidence type="ECO:0000256" key="1">
    <source>
        <dbReference type="ARBA" id="ARBA00006217"/>
    </source>
</evidence>
<feature type="binding site" evidence="6">
    <location>
        <position position="174"/>
    </location>
    <ligand>
        <name>Zn(2+)</name>
        <dbReference type="ChEBI" id="CHEBI:29105"/>
    </ligand>
</feature>
<dbReference type="PROSITE" id="PS00705">
    <property type="entry name" value="PROK_CO2_ANHYDRASE_2"/>
    <property type="match status" value="1"/>
</dbReference>
<keyword evidence="6" id="KW-0479">Metal-binding</keyword>
<dbReference type="InterPro" id="IPR001765">
    <property type="entry name" value="Carbonic_anhydrase"/>
</dbReference>
<evidence type="ECO:0000256" key="6">
    <source>
        <dbReference type="PIRSR" id="PIRSR601765-1"/>
    </source>
</evidence>
<feature type="binding site" evidence="6">
    <location>
        <position position="171"/>
    </location>
    <ligand>
        <name>Zn(2+)</name>
        <dbReference type="ChEBI" id="CHEBI:29105"/>
    </ligand>
</feature>
<dbReference type="SUPFAM" id="SSF53056">
    <property type="entry name" value="beta-carbonic anhydrase, cab"/>
    <property type="match status" value="1"/>
</dbReference>
<evidence type="ECO:0000256" key="5">
    <source>
        <dbReference type="ARBA" id="ARBA00048348"/>
    </source>
</evidence>
<comment type="catalytic activity">
    <reaction evidence="5 7">
        <text>hydrogencarbonate + H(+) = CO2 + H2O</text>
        <dbReference type="Rhea" id="RHEA:10748"/>
        <dbReference type="ChEBI" id="CHEBI:15377"/>
        <dbReference type="ChEBI" id="CHEBI:15378"/>
        <dbReference type="ChEBI" id="CHEBI:16526"/>
        <dbReference type="ChEBI" id="CHEBI:17544"/>
        <dbReference type="EC" id="4.2.1.1"/>
    </reaction>
</comment>
<dbReference type="AlphaFoldDB" id="A0A6A1VCW9"/>
<keyword evidence="4 7" id="KW-0456">Lyase</keyword>
<evidence type="ECO:0000256" key="2">
    <source>
        <dbReference type="ARBA" id="ARBA00012925"/>
    </source>
</evidence>
<reference evidence="9" key="1">
    <citation type="submission" date="2018-07" db="EMBL/GenBank/DDBJ databases">
        <authorList>
            <person name="Gao Z.-S."/>
            <person name="Jia H.-M."/>
            <person name="Jia H.-J."/>
            <person name="Cai Q.-L."/>
            <person name="Wang Y."/>
            <person name="Zhao H.-B."/>
        </authorList>
    </citation>
    <scope>NUCLEOTIDE SEQUENCE</scope>
    <source>
        <tissue evidence="9">Leaves</tissue>
    </source>
</reference>
<evidence type="ECO:0000313" key="9">
    <source>
        <dbReference type="EMBL" id="KAB1209718.1"/>
    </source>
</evidence>
<evidence type="ECO:0000256" key="3">
    <source>
        <dbReference type="ARBA" id="ARBA00022833"/>
    </source>
</evidence>
<dbReference type="Gene3D" id="3.40.1050.10">
    <property type="entry name" value="Carbonic anhydrase"/>
    <property type="match status" value="1"/>
</dbReference>
<dbReference type="EMBL" id="RXIC02000026">
    <property type="protein sequence ID" value="KAB1203907.1"/>
    <property type="molecule type" value="Genomic_DNA"/>
</dbReference>
<gene>
    <name evidence="9" type="ORF">CJ030_MR6G001562</name>
    <name evidence="8" type="ORF">CJ030_MR8G020752</name>
</gene>
<dbReference type="GO" id="GO:0015976">
    <property type="term" value="P:carbon utilization"/>
    <property type="evidence" value="ECO:0007669"/>
    <property type="project" value="InterPro"/>
</dbReference>
<comment type="function">
    <text evidence="7">Reversible hydration of carbon dioxide.</text>
</comment>
<dbReference type="GO" id="GO:0008270">
    <property type="term" value="F:zinc ion binding"/>
    <property type="evidence" value="ECO:0007669"/>
    <property type="project" value="UniProtKB-UniRule"/>
</dbReference>
<dbReference type="EMBL" id="RXIC02000024">
    <property type="protein sequence ID" value="KAB1209718.1"/>
    <property type="molecule type" value="Genomic_DNA"/>
</dbReference>
<accession>A0A6A1VCW9</accession>
<dbReference type="PANTHER" id="PTHR11002:SF19">
    <property type="entry name" value="BETA CARBONIC ANHYDRASE 6, MITOCHONDRIAL"/>
    <property type="match status" value="1"/>
</dbReference>
<evidence type="ECO:0000256" key="4">
    <source>
        <dbReference type="ARBA" id="ARBA00023239"/>
    </source>
</evidence>
<name>A0A6A1VCW9_9ROSI</name>